<feature type="region of interest" description="Disordered" evidence="6">
    <location>
        <begin position="540"/>
        <end position="722"/>
    </location>
</feature>
<sequence>MWFFYAVSLPLLVGAILFMLRLMPSKGTSWLVKLDVGLAWFAALSTLVLVPTDVAHALQDQGPTLLSIWWRAAYWYGFAAQFTVLPFHQEMADSGHFALRDRLASSLKNNLMFYAVLTGLGAVGLLVLLLSGHLAPSNVLGFCIALSNAFGLIAGVFLMGYGLVAVPRTLWRTADVKGYQRLLCHKAGVQADRAIAAHRELSMAVALVGKVSSMFSRRDAMRRYMDRICAMADAAAEDCKPEAVEVPDNVDLDYFDRYDLGALRRRLRKGIEDYQREREIYVEIVGEYLQVEDIISNKISRPGGPFESTTHGPPPQWLATVEWWWKCHLRGWAFRLLAVCAALVSLAVVLAEATISPQLPNLSIFSRILHHTKGNQFATELLTFVFLSYPCICAYYAIYKLGRFSFYLLVPHHTAAFSLLANSMFMCRFAAPLAFNFMAAIAMPPSKHDQAHDVQDTVFYSEFGQLMMRQPVIGLDFTTYAPIAIVPYMLLLLTNFFNSFASCLTRSKRLEFEDDWETKSSAAASGVRLLRLEAENHSNGRPIGLTITPAGAGSRGLSTDNEFLPPAPAPKKPWWWQRSSKNKNLLAEEGGAQGPPRTAAGDARDRLAKAAERGRARTAGGQGASRRLYDDSDALSDDGTTPLMSRTLGGSGSTRSTPGGNGGLDSIFARMESQEDEPSGGPASGARVQRGNHRGALGLESDDEELRTPTGGLGGWFRRGRR</sequence>
<dbReference type="EMBL" id="JALJOR010000017">
    <property type="protein sequence ID" value="KAK9804797.1"/>
    <property type="molecule type" value="Genomic_DNA"/>
</dbReference>
<keyword evidence="3 7" id="KW-0812">Transmembrane</keyword>
<feature type="compositionally biased region" description="Low complexity" evidence="6">
    <location>
        <begin position="645"/>
        <end position="658"/>
    </location>
</feature>
<reference evidence="8 9" key="1">
    <citation type="journal article" date="2024" name="Nat. Commun.">
        <title>Phylogenomics reveals the evolutionary origins of lichenization in chlorophyte algae.</title>
        <authorList>
            <person name="Puginier C."/>
            <person name="Libourel C."/>
            <person name="Otte J."/>
            <person name="Skaloud P."/>
            <person name="Haon M."/>
            <person name="Grisel S."/>
            <person name="Petersen M."/>
            <person name="Berrin J.G."/>
            <person name="Delaux P.M."/>
            <person name="Dal Grande F."/>
            <person name="Keller J."/>
        </authorList>
    </citation>
    <scope>NUCLEOTIDE SEQUENCE [LARGE SCALE GENOMIC DNA]</scope>
    <source>
        <strain evidence="8 9">SAG 2043</strain>
    </source>
</reference>
<evidence type="ECO:0000313" key="8">
    <source>
        <dbReference type="EMBL" id="KAK9804797.1"/>
    </source>
</evidence>
<dbReference type="Proteomes" id="UP001489004">
    <property type="component" value="Unassembled WGS sequence"/>
</dbReference>
<evidence type="ECO:0000256" key="7">
    <source>
        <dbReference type="SAM" id="Phobius"/>
    </source>
</evidence>
<feature type="transmembrane region" description="Helical" evidence="7">
    <location>
        <begin position="72"/>
        <end position="90"/>
    </location>
</feature>
<gene>
    <name evidence="8" type="ORF">WJX72_005995</name>
</gene>
<evidence type="ECO:0000256" key="2">
    <source>
        <dbReference type="ARBA" id="ARBA00010487"/>
    </source>
</evidence>
<comment type="subcellular location">
    <subcellularLocation>
        <location evidence="1">Membrane</location>
        <topology evidence="1">Multi-pass membrane protein</topology>
    </subcellularLocation>
</comment>
<feature type="transmembrane region" description="Helical" evidence="7">
    <location>
        <begin position="336"/>
        <end position="357"/>
    </location>
</feature>
<comment type="caution">
    <text evidence="8">The sequence shown here is derived from an EMBL/GenBank/DDBJ whole genome shotgun (WGS) entry which is preliminary data.</text>
</comment>
<dbReference type="InterPro" id="IPR051584">
    <property type="entry name" value="GPCR-associated_LMBR1"/>
</dbReference>
<dbReference type="PANTHER" id="PTHR21355:SF0">
    <property type="entry name" value="G-PROTEIN COUPLED RECEPTOR-ASSOCIATED PROTEIN LMBRD2"/>
    <property type="match status" value="1"/>
</dbReference>
<evidence type="ECO:0000256" key="5">
    <source>
        <dbReference type="ARBA" id="ARBA00023136"/>
    </source>
</evidence>
<feature type="transmembrane region" description="Helical" evidence="7">
    <location>
        <begin position="6"/>
        <end position="23"/>
    </location>
</feature>
<evidence type="ECO:0008006" key="10">
    <source>
        <dbReference type="Google" id="ProtNLM"/>
    </source>
</evidence>
<keyword evidence="5 7" id="KW-0472">Membrane</keyword>
<comment type="similarity">
    <text evidence="2">Belongs to the LIMR family.</text>
</comment>
<dbReference type="AlphaFoldDB" id="A0AAW1P7L9"/>
<dbReference type="InterPro" id="IPR006876">
    <property type="entry name" value="LMBR1-like_membr_prot"/>
</dbReference>
<feature type="transmembrane region" description="Helical" evidence="7">
    <location>
        <begin position="419"/>
        <end position="443"/>
    </location>
</feature>
<organism evidence="8 9">
    <name type="scientific">[Myrmecia] bisecta</name>
    <dbReference type="NCBI Taxonomy" id="41462"/>
    <lineage>
        <taxon>Eukaryota</taxon>
        <taxon>Viridiplantae</taxon>
        <taxon>Chlorophyta</taxon>
        <taxon>core chlorophytes</taxon>
        <taxon>Trebouxiophyceae</taxon>
        <taxon>Trebouxiales</taxon>
        <taxon>Trebouxiaceae</taxon>
        <taxon>Myrmecia</taxon>
    </lineage>
</organism>
<feature type="compositionally biased region" description="Gly residues" evidence="6">
    <location>
        <begin position="711"/>
        <end position="722"/>
    </location>
</feature>
<feature type="transmembrane region" description="Helical" evidence="7">
    <location>
        <begin position="139"/>
        <end position="164"/>
    </location>
</feature>
<keyword evidence="9" id="KW-1185">Reference proteome</keyword>
<evidence type="ECO:0000256" key="6">
    <source>
        <dbReference type="SAM" id="MobiDB-lite"/>
    </source>
</evidence>
<dbReference type="GO" id="GO:0016020">
    <property type="term" value="C:membrane"/>
    <property type="evidence" value="ECO:0007669"/>
    <property type="project" value="UniProtKB-SubCell"/>
</dbReference>
<feature type="compositionally biased region" description="Basic and acidic residues" evidence="6">
    <location>
        <begin position="602"/>
        <end position="615"/>
    </location>
</feature>
<feature type="transmembrane region" description="Helical" evidence="7">
    <location>
        <begin position="30"/>
        <end position="52"/>
    </location>
</feature>
<evidence type="ECO:0000313" key="9">
    <source>
        <dbReference type="Proteomes" id="UP001489004"/>
    </source>
</evidence>
<evidence type="ECO:0000256" key="1">
    <source>
        <dbReference type="ARBA" id="ARBA00004141"/>
    </source>
</evidence>
<accession>A0AAW1P7L9</accession>
<feature type="transmembrane region" description="Helical" evidence="7">
    <location>
        <begin position="377"/>
        <end position="398"/>
    </location>
</feature>
<protein>
    <recommendedName>
        <fullName evidence="10">LMBR1 domain-containing protein 2</fullName>
    </recommendedName>
</protein>
<evidence type="ECO:0000256" key="4">
    <source>
        <dbReference type="ARBA" id="ARBA00022989"/>
    </source>
</evidence>
<dbReference type="Pfam" id="PF04791">
    <property type="entry name" value="LMBR1"/>
    <property type="match status" value="1"/>
</dbReference>
<proteinExistence type="inferred from homology"/>
<feature type="transmembrane region" description="Helical" evidence="7">
    <location>
        <begin position="477"/>
        <end position="500"/>
    </location>
</feature>
<evidence type="ECO:0000256" key="3">
    <source>
        <dbReference type="ARBA" id="ARBA00022692"/>
    </source>
</evidence>
<name>A0AAW1P7L9_9CHLO</name>
<keyword evidence="4 7" id="KW-1133">Transmembrane helix</keyword>
<dbReference type="PANTHER" id="PTHR21355">
    <property type="entry name" value="G-PROTEIN COUPLED RECEPTOR-ASSOCIATED PROTEIN LMBRD2"/>
    <property type="match status" value="1"/>
</dbReference>
<feature type="transmembrane region" description="Helical" evidence="7">
    <location>
        <begin position="111"/>
        <end position="133"/>
    </location>
</feature>